<gene>
    <name evidence="1" type="ORF">FrCorBMG51_02800</name>
</gene>
<reference evidence="1 2" key="1">
    <citation type="submission" date="2014-12" db="EMBL/GenBank/DDBJ databases">
        <title>Frankia sp. BMG5.1 draft genome.</title>
        <authorList>
            <person name="Gtari M."/>
            <person name="Ghodhbane-Gtari F."/>
            <person name="Nouioui I."/>
            <person name="Ktari A."/>
            <person name="Hezbri K."/>
            <person name="Mimouni W."/>
            <person name="Sbissi I."/>
            <person name="Ayari A."/>
            <person name="Yamanaka T."/>
            <person name="Normand P."/>
            <person name="Tisa L.S."/>
            <person name="Boudabous A."/>
        </authorList>
    </citation>
    <scope>NUCLEOTIDE SEQUENCE [LARGE SCALE GENOMIC DNA]</scope>
    <source>
        <strain evidence="1 2">BMG5.1</strain>
    </source>
</reference>
<evidence type="ECO:0000313" key="2">
    <source>
        <dbReference type="Proteomes" id="UP000035425"/>
    </source>
</evidence>
<protein>
    <submittedName>
        <fullName evidence="1">Uncharacterized protein</fullName>
    </submittedName>
</protein>
<dbReference type="Proteomes" id="UP000035425">
    <property type="component" value="Unassembled WGS sequence"/>
</dbReference>
<dbReference type="EMBL" id="JWIO01000003">
    <property type="protein sequence ID" value="KLL12626.1"/>
    <property type="molecule type" value="Genomic_DNA"/>
</dbReference>
<evidence type="ECO:0000313" key="1">
    <source>
        <dbReference type="EMBL" id="KLL12626.1"/>
    </source>
</evidence>
<name>A0ABR5F7D1_9ACTN</name>
<keyword evidence="2" id="KW-1185">Reference proteome</keyword>
<organism evidence="1 2">
    <name type="scientific">Protofrankia coriariae</name>
    <dbReference type="NCBI Taxonomy" id="1562887"/>
    <lineage>
        <taxon>Bacteria</taxon>
        <taxon>Bacillati</taxon>
        <taxon>Actinomycetota</taxon>
        <taxon>Actinomycetes</taxon>
        <taxon>Frankiales</taxon>
        <taxon>Frankiaceae</taxon>
        <taxon>Protofrankia</taxon>
    </lineage>
</organism>
<sequence>MAVPSAERTRESEPYRRSISLIRPSALAASASTPQQTAFMSTFPVMPGTLPEEVNCHIAHFCQPPGREPDDELPL</sequence>
<accession>A0ABR5F7D1</accession>
<dbReference type="RefSeq" id="WP_235433260.1">
    <property type="nucleotide sequence ID" value="NZ_JWIO01000003.1"/>
</dbReference>
<comment type="caution">
    <text evidence="1">The sequence shown here is derived from an EMBL/GenBank/DDBJ whole genome shotgun (WGS) entry which is preliminary data.</text>
</comment>
<proteinExistence type="predicted"/>